<evidence type="ECO:0000256" key="7">
    <source>
        <dbReference type="ARBA" id="ARBA00022839"/>
    </source>
</evidence>
<dbReference type="InterPro" id="IPR006084">
    <property type="entry name" value="XPG/Rad2"/>
</dbReference>
<dbReference type="Proteomes" id="UP000257123">
    <property type="component" value="Unassembled WGS sequence"/>
</dbReference>
<feature type="binding site" evidence="11">
    <location>
        <position position="31"/>
    </location>
    <ligand>
        <name>Mg(2+)</name>
        <dbReference type="ChEBI" id="CHEBI:18420"/>
        <label>1</label>
    </ligand>
</feature>
<keyword evidence="9 11" id="KW-0234">DNA repair</keyword>
<evidence type="ECO:0000313" key="16">
    <source>
        <dbReference type="EMBL" id="RFA95877.1"/>
    </source>
</evidence>
<dbReference type="FunFam" id="1.10.150.20:FF:000087">
    <property type="entry name" value="Flap endonuclease 1"/>
    <property type="match status" value="1"/>
</dbReference>
<keyword evidence="7 11" id="KW-0269">Exonuclease</keyword>
<evidence type="ECO:0000313" key="17">
    <source>
        <dbReference type="EMBL" id="RFA98248.1"/>
    </source>
</evidence>
<dbReference type="EC" id="3.1.-.-" evidence="11"/>
<dbReference type="GeneID" id="1465187"/>
<evidence type="ECO:0000259" key="14">
    <source>
        <dbReference type="SMART" id="SM00485"/>
    </source>
</evidence>
<dbReference type="InterPro" id="IPR019974">
    <property type="entry name" value="XPG_CS"/>
</dbReference>
<dbReference type="Gene3D" id="1.10.150.20">
    <property type="entry name" value="5' to 3' exonuclease, C-terminal subdomain"/>
    <property type="match status" value="1"/>
</dbReference>
<dbReference type="PANTHER" id="PTHR11081">
    <property type="entry name" value="FLAP ENDONUCLEASE FAMILY MEMBER"/>
    <property type="match status" value="1"/>
</dbReference>
<dbReference type="EMBL" id="NMUE01000002">
    <property type="protein sequence ID" value="RFA98248.1"/>
    <property type="molecule type" value="Genomic_DNA"/>
</dbReference>
<feature type="binding site" evidence="11">
    <location>
        <position position="179"/>
    </location>
    <ligand>
        <name>Mg(2+)</name>
        <dbReference type="ChEBI" id="CHEBI:18420"/>
        <label>2</label>
    </ligand>
</feature>
<dbReference type="InterPro" id="IPR006086">
    <property type="entry name" value="XPG-I_dom"/>
</dbReference>
<dbReference type="HAMAP" id="MF_00614">
    <property type="entry name" value="Fen"/>
    <property type="match status" value="1"/>
</dbReference>
<comment type="caution">
    <text evidence="11">Lacks conserved residue(s) required for the propagation of feature annotation.</text>
</comment>
<evidence type="ECO:0000259" key="13">
    <source>
        <dbReference type="SMART" id="SM00484"/>
    </source>
</evidence>
<dbReference type="GO" id="GO:0017108">
    <property type="term" value="F:5'-flap endonuclease activity"/>
    <property type="evidence" value="ECO:0007669"/>
    <property type="project" value="UniProtKB-UniRule"/>
</dbReference>
<dbReference type="PANTHER" id="PTHR11081:SF9">
    <property type="entry name" value="FLAP ENDONUCLEASE 1"/>
    <property type="match status" value="1"/>
</dbReference>
<feature type="domain" description="XPG N-terminal" evidence="14">
    <location>
        <begin position="1"/>
        <end position="105"/>
    </location>
</feature>
<evidence type="ECO:0000256" key="3">
    <source>
        <dbReference type="ARBA" id="ARBA00022723"/>
    </source>
</evidence>
<dbReference type="AlphaFoldDB" id="A0A371R348"/>
<evidence type="ECO:0000256" key="1">
    <source>
        <dbReference type="ARBA" id="ARBA00022705"/>
    </source>
</evidence>
<evidence type="ECO:0000256" key="10">
    <source>
        <dbReference type="ARBA" id="ARBA00024702"/>
    </source>
</evidence>
<dbReference type="InterPro" id="IPR019973">
    <property type="entry name" value="Flap_endonuc_arc"/>
</dbReference>
<comment type="function">
    <text evidence="11">Structure-specific nuclease with 5'-flap endonuclease and 5'-3' exonuclease activities involved in DNA replication and repair. During DNA replication, cleaves the 5'-overhanging flap structure that is generated by displacement synthesis when DNA polymerase encounters the 5'-end of a downstream Okazaki fragment. Binds the unpaired 3'-DNA end and kinks the DNA to facilitate 5' cleavage specificity. Cleaves one nucleotide into the double-stranded DNA from the junction in flap DNA, leaving a nick for ligation. Also involved in the base excision repair (BER) pathway. Acts as a genome stabilization factor that prevents flaps from equilibrating into structurs that lead to duplications and deletions. Also possesses 5'-3' exonuclease activity on nicked or gapped double-stranded DNA.</text>
</comment>
<comment type="subunit">
    <text evidence="11">Interacts with PCNA. PCNA stimulates the nuclease activity without altering cleavage specificity.</text>
</comment>
<dbReference type="InterPro" id="IPR023426">
    <property type="entry name" value="Flap_endonuc"/>
</dbReference>
<dbReference type="GO" id="GO:0043137">
    <property type="term" value="P:DNA replication, removal of RNA primer"/>
    <property type="evidence" value="ECO:0007669"/>
    <property type="project" value="UniProtKB-UniRule"/>
</dbReference>
<dbReference type="PRINTS" id="PR00853">
    <property type="entry name" value="XPGRADSUPER"/>
</dbReference>
<reference evidence="18 19" key="1">
    <citation type="submission" date="2017-07" db="EMBL/GenBank/DDBJ databases">
        <title>Draft genome sequence of aerobic hyperthermophilic archaea, Pyrobaculum aerophilum YKB31 and YKB32.</title>
        <authorList>
            <person name="Mochizuki T."/>
            <person name="Berliner A.J."/>
            <person name="Yoshida-Takashima Y."/>
            <person name="Takaki Y."/>
            <person name="Nunoura T."/>
            <person name="Takai K."/>
        </authorList>
    </citation>
    <scope>NUCLEOTIDE SEQUENCE [LARGE SCALE GENOMIC DNA]</scope>
    <source>
        <strain evidence="17 19">YKB31</strain>
        <strain evidence="16 18">YKB32</strain>
    </source>
</reference>
<dbReference type="SMART" id="SM00485">
    <property type="entry name" value="XPGN"/>
    <property type="match status" value="1"/>
</dbReference>
<dbReference type="InterPro" id="IPR002421">
    <property type="entry name" value="5-3_exonuclease"/>
</dbReference>
<keyword evidence="6 11" id="KW-0378">Hydrolase</keyword>
<comment type="function">
    <text evidence="10">Structure-specific nuclease with 5'-flap endonuclease and 5'-3' exonuclease activities involved in DNA replication and repair. During DNA replication, cleaves the 5'-overhanging flap structure that is generated by displacement synthesis when DNA polymerase encounters the 5'-end of a downstream Okazaki fragment. Binds the unpaired 3'-DNA end and kinks the DNA to facilitate 5' cleavage specificity. Cleaves one nucleotide into the double-stranded DNA from the junction in flap DNA, leaving a nick for ligation. Also involved in the base excision repair (BER) pathway. Acts as a genome stabilization factor that prevents flaps from equilibrating into structures that lead to duplications and deletions. Also possesses 5'-3' exonuclease activity on nicked or gapped double-stranded DNA.</text>
</comment>
<gene>
    <name evidence="11" type="primary">fen</name>
    <name evidence="17" type="ORF">CGL51_00740</name>
    <name evidence="16" type="ORF">CGL52_12005</name>
    <name evidence="15" type="ORF">HA333_01235</name>
</gene>
<dbReference type="InterPro" id="IPR006085">
    <property type="entry name" value="XPG_DNA_repair_N"/>
</dbReference>
<feature type="binding site" evidence="11">
    <location>
        <position position="239"/>
    </location>
    <ligand>
        <name>Mg(2+)</name>
        <dbReference type="ChEBI" id="CHEBI:18420"/>
        <label>2</label>
    </ligand>
</feature>
<dbReference type="GO" id="GO:0006281">
    <property type="term" value="P:DNA repair"/>
    <property type="evidence" value="ECO:0007669"/>
    <property type="project" value="UniProtKB-UniRule"/>
</dbReference>
<dbReference type="SMR" id="A0A371R348"/>
<dbReference type="OrthoDB" id="9593at2157"/>
<evidence type="ECO:0000313" key="18">
    <source>
        <dbReference type="Proteomes" id="UP000256877"/>
    </source>
</evidence>
<dbReference type="PROSITE" id="PS00841">
    <property type="entry name" value="XPG_1"/>
    <property type="match status" value="1"/>
</dbReference>
<evidence type="ECO:0000256" key="6">
    <source>
        <dbReference type="ARBA" id="ARBA00022801"/>
    </source>
</evidence>
<evidence type="ECO:0000313" key="15">
    <source>
        <dbReference type="EMBL" id="HII46124.1"/>
    </source>
</evidence>
<dbReference type="NCBIfam" id="TIGR03674">
    <property type="entry name" value="fen_arch"/>
    <property type="match status" value="1"/>
</dbReference>
<evidence type="ECO:0000256" key="2">
    <source>
        <dbReference type="ARBA" id="ARBA00022722"/>
    </source>
</evidence>
<keyword evidence="4 11" id="KW-0255">Endonuclease</keyword>
<dbReference type="Proteomes" id="UP000256877">
    <property type="component" value="Unassembled WGS sequence"/>
</dbReference>
<evidence type="ECO:0000256" key="11">
    <source>
        <dbReference type="HAMAP-Rule" id="MF_00614"/>
    </source>
</evidence>
<dbReference type="FunFam" id="3.40.50.1010:FF:000016">
    <property type="entry name" value="Flap endonuclease 1"/>
    <property type="match status" value="1"/>
</dbReference>
<dbReference type="OMA" id="MGIPWVQ"/>
<feature type="binding site" evidence="11">
    <location>
        <position position="158"/>
    </location>
    <ligand>
        <name>Mg(2+)</name>
        <dbReference type="ChEBI" id="CHEBI:18420"/>
        <label>1</label>
    </ligand>
</feature>
<dbReference type="Pfam" id="PF00867">
    <property type="entry name" value="XPG_I"/>
    <property type="match status" value="1"/>
</dbReference>
<evidence type="ECO:0000256" key="5">
    <source>
        <dbReference type="ARBA" id="ARBA00022763"/>
    </source>
</evidence>
<dbReference type="SUPFAM" id="SSF47807">
    <property type="entry name" value="5' to 3' exonuclease, C-terminal subdomain"/>
    <property type="match status" value="1"/>
</dbReference>
<comment type="cofactor">
    <cofactor evidence="11">
        <name>Mg(2+)</name>
        <dbReference type="ChEBI" id="CHEBI:18420"/>
    </cofactor>
    <text evidence="11">Binds 2 magnesium ions per subunit. They probably participate in the reaction catalyzed by the enzyme. May bind an additional third magnesium ion after substrate binding.</text>
</comment>
<dbReference type="Gene3D" id="3.40.50.1010">
    <property type="entry name" value="5'-nuclease"/>
    <property type="match status" value="1"/>
</dbReference>
<sequence length="346" mass="39099">MGVTELGKLIGKEVRREVKLESLSGKCIALDAYNALYQFLASIRQPDGTPLMDRAGRITSHLSGLFYRTINLLEAGIRPVYVFDGKPPEFKLAEIEERRKTREKAMEEVLRAIKEGRREDVAKYAKRAVFITSEMVDEAKRLLSYMGVPWVQAPSEGEAQAAYMARKGHCWAVGSQDYDSLLFGSPKLVRNLAVSPKRKIGEEVIELTPEIIELDAVLRALRLKNREQLIDLAILLGTDYNPDGVPGVGPQKALKLIWEFGSLEKLLETVLKGAYFPIDPLEIKKFFLNPPVTDQYATEVRDPDEAALKDFLIREHDFSEERVSKALERLRKARGKLKTSSLDSFF</sequence>
<keyword evidence="5 11" id="KW-0227">DNA damage</keyword>
<reference evidence="15" key="2">
    <citation type="journal article" date="2020" name="bioRxiv">
        <title>A rank-normalized archaeal taxonomy based on genome phylogeny resolves widespread incomplete and uneven classifications.</title>
        <authorList>
            <person name="Rinke C."/>
            <person name="Chuvochina M."/>
            <person name="Mussig A.J."/>
            <person name="Chaumeil P.-A."/>
            <person name="Waite D.W."/>
            <person name="Whitman W.B."/>
            <person name="Parks D.H."/>
            <person name="Hugenholtz P."/>
        </authorList>
    </citation>
    <scope>NUCLEOTIDE SEQUENCE</scope>
    <source>
        <strain evidence="15">UBA8839</strain>
    </source>
</reference>
<dbReference type="Pfam" id="PF00752">
    <property type="entry name" value="XPG_N"/>
    <property type="match status" value="1"/>
</dbReference>
<feature type="binding site" evidence="11">
    <location>
        <position position="84"/>
    </location>
    <ligand>
        <name>Mg(2+)</name>
        <dbReference type="ChEBI" id="CHEBI:18420"/>
        <label>1</label>
    </ligand>
</feature>
<dbReference type="GO" id="GO:0008409">
    <property type="term" value="F:5'-3' exonuclease activity"/>
    <property type="evidence" value="ECO:0007669"/>
    <property type="project" value="UniProtKB-UniRule"/>
</dbReference>
<keyword evidence="1 11" id="KW-0235">DNA replication</keyword>
<dbReference type="SUPFAM" id="SSF88723">
    <property type="entry name" value="PIN domain-like"/>
    <property type="match status" value="1"/>
</dbReference>
<dbReference type="EMBL" id="DUJP01000007">
    <property type="protein sequence ID" value="HII46124.1"/>
    <property type="molecule type" value="Genomic_DNA"/>
</dbReference>
<dbReference type="InterPro" id="IPR008918">
    <property type="entry name" value="HhH2"/>
</dbReference>
<comment type="caution">
    <text evidence="17">The sequence shown here is derived from an EMBL/GenBank/DDBJ whole genome shotgun (WGS) entry which is preliminary data.</text>
</comment>
<dbReference type="GO" id="GO:0000287">
    <property type="term" value="F:magnesium ion binding"/>
    <property type="evidence" value="ECO:0007669"/>
    <property type="project" value="UniProtKB-UniRule"/>
</dbReference>
<keyword evidence="3 11" id="KW-0479">Metal-binding</keyword>
<comment type="similarity">
    <text evidence="11">Belongs to the XPG/RAD2 endonuclease family. FEN1 subfamily.</text>
</comment>
<dbReference type="GO" id="GO:0003677">
    <property type="term" value="F:DNA binding"/>
    <property type="evidence" value="ECO:0007669"/>
    <property type="project" value="UniProtKB-UniRule"/>
</dbReference>
<dbReference type="SMART" id="SM00475">
    <property type="entry name" value="53EXOc"/>
    <property type="match status" value="1"/>
</dbReference>
<organism evidence="17 19">
    <name type="scientific">Pyrobaculum aerophilum</name>
    <dbReference type="NCBI Taxonomy" id="13773"/>
    <lineage>
        <taxon>Archaea</taxon>
        <taxon>Thermoproteota</taxon>
        <taxon>Thermoprotei</taxon>
        <taxon>Thermoproteales</taxon>
        <taxon>Thermoproteaceae</taxon>
        <taxon>Pyrobaculum</taxon>
    </lineage>
</organism>
<feature type="domain" description="XPG-I" evidence="13">
    <location>
        <begin position="144"/>
        <end position="223"/>
    </location>
</feature>
<evidence type="ECO:0000256" key="9">
    <source>
        <dbReference type="ARBA" id="ARBA00023204"/>
    </source>
</evidence>
<feature type="binding site" evidence="11">
    <location>
        <position position="177"/>
    </location>
    <ligand>
        <name>Mg(2+)</name>
        <dbReference type="ChEBI" id="CHEBI:18420"/>
        <label>2</label>
    </ligand>
</feature>
<evidence type="ECO:0000259" key="12">
    <source>
        <dbReference type="SMART" id="SM00475"/>
    </source>
</evidence>
<dbReference type="CDD" id="cd09903">
    <property type="entry name" value="H3TH_FEN1-Arc"/>
    <property type="match status" value="1"/>
</dbReference>
<keyword evidence="8 11" id="KW-0460">Magnesium</keyword>
<evidence type="ECO:0000256" key="4">
    <source>
        <dbReference type="ARBA" id="ARBA00022759"/>
    </source>
</evidence>
<name>A0A371R348_9CREN</name>
<feature type="domain" description="5'-3' exonuclease" evidence="12">
    <location>
        <begin position="25"/>
        <end position="343"/>
    </location>
</feature>
<dbReference type="SMART" id="SM00484">
    <property type="entry name" value="XPGI"/>
    <property type="match status" value="1"/>
</dbReference>
<dbReference type="Proteomes" id="UP000651120">
    <property type="component" value="Unassembled WGS sequence"/>
</dbReference>
<dbReference type="CDD" id="cd09867">
    <property type="entry name" value="PIN_FEN1"/>
    <property type="match status" value="1"/>
</dbReference>
<dbReference type="EMBL" id="NMUF01000047">
    <property type="protein sequence ID" value="RFA95877.1"/>
    <property type="molecule type" value="Genomic_DNA"/>
</dbReference>
<accession>A0A371R348</accession>
<evidence type="ECO:0000313" key="19">
    <source>
        <dbReference type="Proteomes" id="UP000257123"/>
    </source>
</evidence>
<evidence type="ECO:0000256" key="8">
    <source>
        <dbReference type="ARBA" id="ARBA00022842"/>
    </source>
</evidence>
<dbReference type="InterPro" id="IPR029060">
    <property type="entry name" value="PIN-like_dom_sf"/>
</dbReference>
<feature type="binding site" evidence="11">
    <location>
        <position position="156"/>
    </location>
    <ligand>
        <name>Mg(2+)</name>
        <dbReference type="ChEBI" id="CHEBI:18420"/>
        <label>1</label>
    </ligand>
</feature>
<dbReference type="InterPro" id="IPR036279">
    <property type="entry name" value="5-3_exonuclease_C_sf"/>
</dbReference>
<dbReference type="RefSeq" id="WP_011007433.1">
    <property type="nucleotide sequence ID" value="NZ_DAIOPL010000018.1"/>
</dbReference>
<keyword evidence="2 11" id="KW-0540">Nuclease</keyword>
<proteinExistence type="inferred from homology"/>
<protein>
    <recommendedName>
        <fullName evidence="11">Flap endonuclease 1</fullName>
        <shortName evidence="11">FEN-1</shortName>
        <ecNumber evidence="11">3.1.-.-</ecNumber>
    </recommendedName>
    <alternativeName>
        <fullName evidence="11">Flap structure-specific endonuclease 1</fullName>
    </alternativeName>
</protein>
<dbReference type="SMART" id="SM00279">
    <property type="entry name" value="HhH2"/>
    <property type="match status" value="1"/>
</dbReference>